<dbReference type="Pfam" id="PF00989">
    <property type="entry name" value="PAS"/>
    <property type="match status" value="2"/>
</dbReference>
<dbReference type="CDD" id="cd00130">
    <property type="entry name" value="PAS"/>
    <property type="match status" value="2"/>
</dbReference>
<feature type="transmembrane region" description="Helical" evidence="1">
    <location>
        <begin position="12"/>
        <end position="32"/>
    </location>
</feature>
<feature type="transmembrane region" description="Helical" evidence="1">
    <location>
        <begin position="180"/>
        <end position="200"/>
    </location>
</feature>
<feature type="domain" description="EAL" evidence="4">
    <location>
        <begin position="700"/>
        <end position="952"/>
    </location>
</feature>
<dbReference type="CDD" id="cd01948">
    <property type="entry name" value="EAL"/>
    <property type="match status" value="1"/>
</dbReference>
<dbReference type="PROSITE" id="PS50887">
    <property type="entry name" value="GGDEF"/>
    <property type="match status" value="1"/>
</dbReference>
<dbReference type="PROSITE" id="PS50113">
    <property type="entry name" value="PAC"/>
    <property type="match status" value="2"/>
</dbReference>
<evidence type="ECO:0000256" key="1">
    <source>
        <dbReference type="SAM" id="Phobius"/>
    </source>
</evidence>
<dbReference type="SMART" id="SM00086">
    <property type="entry name" value="PAC"/>
    <property type="match status" value="2"/>
</dbReference>
<dbReference type="SMART" id="SM00052">
    <property type="entry name" value="EAL"/>
    <property type="match status" value="1"/>
</dbReference>
<evidence type="ECO:0000313" key="7">
    <source>
        <dbReference type="Proteomes" id="UP000283458"/>
    </source>
</evidence>
<dbReference type="RefSeq" id="WP_119833156.1">
    <property type="nucleotide sequence ID" value="NZ_QYUL01000003.1"/>
</dbReference>
<dbReference type="InterPro" id="IPR001610">
    <property type="entry name" value="PAC"/>
</dbReference>
<dbReference type="CDD" id="cd01949">
    <property type="entry name" value="GGDEF"/>
    <property type="match status" value="1"/>
</dbReference>
<keyword evidence="1" id="KW-0812">Transmembrane</keyword>
<dbReference type="Gene3D" id="3.20.20.450">
    <property type="entry name" value="EAL domain"/>
    <property type="match status" value="1"/>
</dbReference>
<sequence length="967" mass="106268">MEILHYLPLHTLFETFSIAVAALVFAIGWNSYTQQTTPALLALSTGFLGVALLDFGHLLSYAGMPDFVTPSGPEKAIVFWLAARFLAAISLLAAAVLSWKPQPSQAPRYLLIVAVLLATAAVYGVTLWFPEILPRTFIPGQGLTPIKLYAEYTLVALYGGAALAFHWRRRRPSTLDVPRLIVAAVAIVMSELCFTLYFSVYDLSNAAGHVYKVIGYWFLYRAIFVTSVHHPYDALNQSQWELWAEKERMRVTLLSIGDGLIATDTDGRVTLMNRAAERLTGWTMAEALGKPVSDVFTIENAETGRAVAVPVEQVLRDGEIVGLANHTILVSRDGARSHIADTAAPIRDRSGALHGVVLIFQDVTETYNSREALKENLSLTTGVLESAACGVIATGLDGVVRVFNREAEQITGYSAGEMLEQPSSALLRLHDAEELRAQAERVSRALQRPIKPDFELFVAAAQDSGLPEQREWTCVRKDGARRTVSLVVSVLRDSGGVIRGYLGIMLDVTEKKLAERQIENLAYYDPLTNLPNRRLLLESLSQALQTARRAGRHGALLFLDLDHFKNLNDARGHTAGDALLRELAQRLRGVLRKEEMVSRLSGDEFVILLPDLGADQTAAASIARQVADKLRLAVALPFRLDQQDYSLFASVGLTVFPKTSDETVDDILIQADSAMYAAKDGGRNGVREFDPQMRAEAESRLRLEQDLRKAVEGDEFTLFLQPQTTADGALVAAEALVRWNHPTRGLVAPGGFIAVAENSGLILPLGDWILTEACRILRRLEDAGSPCHLSVNISPRQFRQTTFCATVLAILNQTRANPRRLTLEITEGIAIDDVHDTVAKMRELSACGVSFSLDDFGTGYSSLSYLKQLPVSEIKIDRSFIQDVDGNSHNAALVDIILSIADRLGLRTVAEGVETAEDRDFLKERGCAIFQGYYFSRPIPVDAFFRAYAPPALPENVQPRVEADALS</sequence>
<dbReference type="SUPFAM" id="SSF141868">
    <property type="entry name" value="EAL domain-like"/>
    <property type="match status" value="1"/>
</dbReference>
<feature type="transmembrane region" description="Helical" evidence="1">
    <location>
        <begin position="39"/>
        <end position="64"/>
    </location>
</feature>
<feature type="domain" description="PAC" evidence="3">
    <location>
        <begin position="323"/>
        <end position="375"/>
    </location>
</feature>
<dbReference type="InterPro" id="IPR035965">
    <property type="entry name" value="PAS-like_dom_sf"/>
</dbReference>
<feature type="transmembrane region" description="Helical" evidence="1">
    <location>
        <begin position="76"/>
        <end position="97"/>
    </location>
</feature>
<dbReference type="InterPro" id="IPR043128">
    <property type="entry name" value="Rev_trsase/Diguanyl_cyclase"/>
</dbReference>
<dbReference type="Proteomes" id="UP000283458">
    <property type="component" value="Unassembled WGS sequence"/>
</dbReference>
<name>A0A418VSL2_9PROT</name>
<feature type="domain" description="GGDEF" evidence="5">
    <location>
        <begin position="552"/>
        <end position="691"/>
    </location>
</feature>
<dbReference type="InterPro" id="IPR033425">
    <property type="entry name" value="MASE3"/>
</dbReference>
<evidence type="ECO:0000259" key="4">
    <source>
        <dbReference type="PROSITE" id="PS50883"/>
    </source>
</evidence>
<gene>
    <name evidence="6" type="ORF">D3877_22020</name>
</gene>
<dbReference type="Gene3D" id="3.30.70.270">
    <property type="match status" value="1"/>
</dbReference>
<dbReference type="InterPro" id="IPR013767">
    <property type="entry name" value="PAS_fold"/>
</dbReference>
<evidence type="ECO:0000259" key="2">
    <source>
        <dbReference type="PROSITE" id="PS50112"/>
    </source>
</evidence>
<dbReference type="OrthoDB" id="7251575at2"/>
<dbReference type="SMART" id="SM00091">
    <property type="entry name" value="PAS"/>
    <property type="match status" value="2"/>
</dbReference>
<protein>
    <submittedName>
        <fullName evidence="6">EAL domain-containing protein</fullName>
    </submittedName>
</protein>
<accession>A0A418VSL2</accession>
<dbReference type="InterPro" id="IPR001633">
    <property type="entry name" value="EAL_dom"/>
</dbReference>
<dbReference type="Gene3D" id="3.30.450.20">
    <property type="entry name" value="PAS domain"/>
    <property type="match status" value="2"/>
</dbReference>
<dbReference type="GO" id="GO:0006355">
    <property type="term" value="P:regulation of DNA-templated transcription"/>
    <property type="evidence" value="ECO:0007669"/>
    <property type="project" value="InterPro"/>
</dbReference>
<reference evidence="6 7" key="1">
    <citation type="submission" date="2018-09" db="EMBL/GenBank/DDBJ databases">
        <authorList>
            <person name="Zhu H."/>
        </authorList>
    </citation>
    <scope>NUCLEOTIDE SEQUENCE [LARGE SCALE GENOMIC DNA]</scope>
    <source>
        <strain evidence="6 7">K2W22B-5</strain>
    </source>
</reference>
<keyword evidence="7" id="KW-1185">Reference proteome</keyword>
<keyword evidence="1" id="KW-0472">Membrane</keyword>
<dbReference type="SUPFAM" id="SSF55785">
    <property type="entry name" value="PYP-like sensor domain (PAS domain)"/>
    <property type="match status" value="2"/>
</dbReference>
<dbReference type="Pfam" id="PF17159">
    <property type="entry name" value="MASE3"/>
    <property type="match status" value="1"/>
</dbReference>
<dbReference type="InterPro" id="IPR029787">
    <property type="entry name" value="Nucleotide_cyclase"/>
</dbReference>
<feature type="domain" description="PAC" evidence="3">
    <location>
        <begin position="468"/>
        <end position="520"/>
    </location>
</feature>
<feature type="domain" description="PAS" evidence="2">
    <location>
        <begin position="245"/>
        <end position="318"/>
    </location>
</feature>
<dbReference type="Pfam" id="PF00563">
    <property type="entry name" value="EAL"/>
    <property type="match status" value="1"/>
</dbReference>
<proteinExistence type="predicted"/>
<dbReference type="NCBIfam" id="TIGR00254">
    <property type="entry name" value="GGDEF"/>
    <property type="match status" value="1"/>
</dbReference>
<evidence type="ECO:0000259" key="5">
    <source>
        <dbReference type="PROSITE" id="PS50887"/>
    </source>
</evidence>
<dbReference type="PANTHER" id="PTHR44757:SF2">
    <property type="entry name" value="BIOFILM ARCHITECTURE MAINTENANCE PROTEIN MBAA"/>
    <property type="match status" value="1"/>
</dbReference>
<dbReference type="PROSITE" id="PS50883">
    <property type="entry name" value="EAL"/>
    <property type="match status" value="1"/>
</dbReference>
<dbReference type="SUPFAM" id="SSF55073">
    <property type="entry name" value="Nucleotide cyclase"/>
    <property type="match status" value="1"/>
</dbReference>
<feature type="transmembrane region" description="Helical" evidence="1">
    <location>
        <begin position="109"/>
        <end position="129"/>
    </location>
</feature>
<dbReference type="InterPro" id="IPR000160">
    <property type="entry name" value="GGDEF_dom"/>
</dbReference>
<dbReference type="InterPro" id="IPR052155">
    <property type="entry name" value="Biofilm_reg_signaling"/>
</dbReference>
<dbReference type="NCBIfam" id="TIGR00229">
    <property type="entry name" value="sensory_box"/>
    <property type="match status" value="2"/>
</dbReference>
<dbReference type="Pfam" id="PF00990">
    <property type="entry name" value="GGDEF"/>
    <property type="match status" value="1"/>
</dbReference>
<organism evidence="6 7">
    <name type="scientific">Azospirillum cavernae</name>
    <dbReference type="NCBI Taxonomy" id="2320860"/>
    <lineage>
        <taxon>Bacteria</taxon>
        <taxon>Pseudomonadati</taxon>
        <taxon>Pseudomonadota</taxon>
        <taxon>Alphaproteobacteria</taxon>
        <taxon>Rhodospirillales</taxon>
        <taxon>Azospirillaceae</taxon>
        <taxon>Azospirillum</taxon>
    </lineage>
</organism>
<dbReference type="SMART" id="SM00267">
    <property type="entry name" value="GGDEF"/>
    <property type="match status" value="1"/>
</dbReference>
<dbReference type="PROSITE" id="PS50112">
    <property type="entry name" value="PAS"/>
    <property type="match status" value="2"/>
</dbReference>
<feature type="transmembrane region" description="Helical" evidence="1">
    <location>
        <begin position="149"/>
        <end position="168"/>
    </location>
</feature>
<dbReference type="InterPro" id="IPR000014">
    <property type="entry name" value="PAS"/>
</dbReference>
<evidence type="ECO:0000313" key="6">
    <source>
        <dbReference type="EMBL" id="RJF79451.1"/>
    </source>
</evidence>
<dbReference type="AlphaFoldDB" id="A0A418VSL2"/>
<dbReference type="EMBL" id="QYUL01000003">
    <property type="protein sequence ID" value="RJF79451.1"/>
    <property type="molecule type" value="Genomic_DNA"/>
</dbReference>
<keyword evidence="1" id="KW-1133">Transmembrane helix</keyword>
<evidence type="ECO:0000259" key="3">
    <source>
        <dbReference type="PROSITE" id="PS50113"/>
    </source>
</evidence>
<feature type="domain" description="PAS" evidence="2">
    <location>
        <begin position="376"/>
        <end position="449"/>
    </location>
</feature>
<comment type="caution">
    <text evidence="6">The sequence shown here is derived from an EMBL/GenBank/DDBJ whole genome shotgun (WGS) entry which is preliminary data.</text>
</comment>
<dbReference type="PANTHER" id="PTHR44757">
    <property type="entry name" value="DIGUANYLATE CYCLASE DGCP"/>
    <property type="match status" value="1"/>
</dbReference>
<dbReference type="InterPro" id="IPR035919">
    <property type="entry name" value="EAL_sf"/>
</dbReference>
<dbReference type="InterPro" id="IPR000700">
    <property type="entry name" value="PAS-assoc_C"/>
</dbReference>